<reference evidence="1 2" key="1">
    <citation type="submission" date="2017-01" db="EMBL/GenBank/DDBJ databases">
        <title>Genome Sequencing of a Marine Spirillum, Oceanospirillum multiglobuliferum ATCC 33336, from Japan.</title>
        <authorList>
            <person name="Carney J.G."/>
            <person name="Trachtenberg A.M."/>
            <person name="Rheaume B.A."/>
            <person name="Linnane J.D."/>
            <person name="Pitts N.L."/>
            <person name="Mykles D.L."/>
            <person name="Maclea K.S."/>
        </authorList>
    </citation>
    <scope>NUCLEOTIDE SEQUENCE [LARGE SCALE GENOMIC DNA]</scope>
    <source>
        <strain evidence="1 2">ATCC 33336</strain>
    </source>
</reference>
<feature type="non-terminal residue" evidence="1">
    <location>
        <position position="230"/>
    </location>
</feature>
<name>A0A1V4T267_9GAMM</name>
<comment type="caution">
    <text evidence="1">The sequence shown here is derived from an EMBL/GenBank/DDBJ whole genome shotgun (WGS) entry which is preliminary data.</text>
</comment>
<keyword evidence="2" id="KW-1185">Reference proteome</keyword>
<accession>A0A1V4T267</accession>
<gene>
    <name evidence="1" type="ORF">BTE48_16300</name>
</gene>
<proteinExistence type="predicted"/>
<evidence type="ECO:0000313" key="2">
    <source>
        <dbReference type="Proteomes" id="UP000191418"/>
    </source>
</evidence>
<dbReference type="AlphaFoldDB" id="A0A1V4T267"/>
<dbReference type="RefSeq" id="WP_211278128.1">
    <property type="nucleotide sequence ID" value="NZ_MTSM01000084.1"/>
</dbReference>
<organism evidence="1 2">
    <name type="scientific">Oceanospirillum multiglobuliferum</name>
    <dbReference type="NCBI Taxonomy" id="64969"/>
    <lineage>
        <taxon>Bacteria</taxon>
        <taxon>Pseudomonadati</taxon>
        <taxon>Pseudomonadota</taxon>
        <taxon>Gammaproteobacteria</taxon>
        <taxon>Oceanospirillales</taxon>
        <taxon>Oceanospirillaceae</taxon>
        <taxon>Oceanospirillum</taxon>
    </lineage>
</organism>
<dbReference type="EMBL" id="MTSM01000084">
    <property type="protein sequence ID" value="OPX54044.1"/>
    <property type="molecule type" value="Genomic_DNA"/>
</dbReference>
<dbReference type="Proteomes" id="UP000191418">
    <property type="component" value="Unassembled WGS sequence"/>
</dbReference>
<feature type="non-terminal residue" evidence="1">
    <location>
        <position position="1"/>
    </location>
</feature>
<evidence type="ECO:0000313" key="1">
    <source>
        <dbReference type="EMBL" id="OPX54044.1"/>
    </source>
</evidence>
<protein>
    <submittedName>
        <fullName evidence="1">Uncharacterized protein</fullName>
    </submittedName>
</protein>
<sequence>TKIVPPDKNGAYPVNWRSSYRIDFNNDGADNKNVRVGHNSVTYSNQNDELIVAVVVEDNNSVSERSDVAIYIDGNRVWDNRETSKYYVSGRTAWVAVEKIGNEITVNVSYAGVQKSFVSKNPDAELRKITWYGAAYKEYLPIANNFFRAINVKKHNVLNWQDIPNKFGSKDILLYGKNVDNIYCTLNNNQGLQYRDPGSTLIYAPPGLSTMFLSWSDFATAPIVKLKGRA</sequence>